<proteinExistence type="predicted"/>
<reference evidence="1 2" key="1">
    <citation type="submission" date="2015-12" db="EMBL/GenBank/DDBJ databases">
        <title>Genome sequence of Oceanibaculum pacificum MCCC 1A02656.</title>
        <authorList>
            <person name="Lu L."/>
            <person name="Lai Q."/>
            <person name="Shao Z."/>
            <person name="Qian P."/>
        </authorList>
    </citation>
    <scope>NUCLEOTIDE SEQUENCE [LARGE SCALE GENOMIC DNA]</scope>
    <source>
        <strain evidence="1 2">MCCC 1A02656</strain>
    </source>
</reference>
<name>A0A154W473_9PROT</name>
<protein>
    <submittedName>
        <fullName evidence="1">Uncharacterized protein</fullName>
    </submittedName>
</protein>
<keyword evidence="2" id="KW-1185">Reference proteome</keyword>
<accession>A0A154W473</accession>
<evidence type="ECO:0000313" key="2">
    <source>
        <dbReference type="Proteomes" id="UP000076400"/>
    </source>
</evidence>
<evidence type="ECO:0000313" key="1">
    <source>
        <dbReference type="EMBL" id="KZD08336.1"/>
    </source>
</evidence>
<organism evidence="1 2">
    <name type="scientific">Oceanibaculum pacificum</name>
    <dbReference type="NCBI Taxonomy" id="580166"/>
    <lineage>
        <taxon>Bacteria</taxon>
        <taxon>Pseudomonadati</taxon>
        <taxon>Pseudomonadota</taxon>
        <taxon>Alphaproteobacteria</taxon>
        <taxon>Rhodospirillales</taxon>
        <taxon>Oceanibaculaceae</taxon>
        <taxon>Oceanibaculum</taxon>
    </lineage>
</organism>
<dbReference type="STRING" id="580166.AUP43_01665"/>
<gene>
    <name evidence="1" type="ORF">AUP43_01665</name>
</gene>
<dbReference type="Proteomes" id="UP000076400">
    <property type="component" value="Unassembled WGS sequence"/>
</dbReference>
<dbReference type="EMBL" id="LPXN01000105">
    <property type="protein sequence ID" value="KZD08336.1"/>
    <property type="molecule type" value="Genomic_DNA"/>
</dbReference>
<sequence length="82" mass="9005">MRNLNIMKETTMRMTDNNAFRDAATGANSLEGITNCLLFLAEEADANKETVLRDLLKAAAVYAKERSDSISPYSLSMTGDGR</sequence>
<dbReference type="AlphaFoldDB" id="A0A154W473"/>
<comment type="caution">
    <text evidence="1">The sequence shown here is derived from an EMBL/GenBank/DDBJ whole genome shotgun (WGS) entry which is preliminary data.</text>
</comment>